<evidence type="ECO:0000256" key="1">
    <source>
        <dbReference type="ARBA" id="ARBA00007953"/>
    </source>
</evidence>
<keyword evidence="7" id="KW-1185">Reference proteome</keyword>
<dbReference type="PROSITE" id="PS50984">
    <property type="entry name" value="TRUD"/>
    <property type="match status" value="1"/>
</dbReference>
<reference evidence="6 7" key="1">
    <citation type="submission" date="2023-10" db="EMBL/GenBank/DDBJ databases">
        <title>Two novel species belonging to the OM43/NOR5 clade.</title>
        <authorList>
            <person name="Park M."/>
        </authorList>
    </citation>
    <scope>NUCLEOTIDE SEQUENCE [LARGE SCALE GENOMIC DNA]</scope>
    <source>
        <strain evidence="6 7">IMCC45268</strain>
    </source>
</reference>
<dbReference type="Proteomes" id="UP001626549">
    <property type="component" value="Chromosome"/>
</dbReference>
<evidence type="ECO:0000256" key="2">
    <source>
        <dbReference type="ARBA" id="ARBA00022694"/>
    </source>
</evidence>
<dbReference type="EMBL" id="CP136865">
    <property type="protein sequence ID" value="WOJ96985.1"/>
    <property type="molecule type" value="Genomic_DNA"/>
</dbReference>
<proteinExistence type="inferred from homology"/>
<evidence type="ECO:0000256" key="4">
    <source>
        <dbReference type="HAMAP-Rule" id="MF_01082"/>
    </source>
</evidence>
<dbReference type="HAMAP" id="MF_01082">
    <property type="entry name" value="TruD"/>
    <property type="match status" value="1"/>
</dbReference>
<dbReference type="Gene3D" id="3.30.2340.10">
    <property type="entry name" value="TruD, insertion domain"/>
    <property type="match status" value="1"/>
</dbReference>
<evidence type="ECO:0000313" key="7">
    <source>
        <dbReference type="Proteomes" id="UP001626549"/>
    </source>
</evidence>
<dbReference type="PANTHER" id="PTHR47811:SF1">
    <property type="entry name" value="TRNA PSEUDOURIDINE SYNTHASE D"/>
    <property type="match status" value="1"/>
</dbReference>
<evidence type="ECO:0000313" key="6">
    <source>
        <dbReference type="EMBL" id="WOJ96985.1"/>
    </source>
</evidence>
<dbReference type="RefSeq" id="WP_407327671.1">
    <property type="nucleotide sequence ID" value="NZ_CP136865.1"/>
</dbReference>
<protein>
    <recommendedName>
        <fullName evidence="4">tRNA pseudouridine synthase D</fullName>
        <ecNumber evidence="4">5.4.99.27</ecNumber>
    </recommendedName>
    <alternativeName>
        <fullName evidence="4">tRNA pseudouridine(13) synthase</fullName>
    </alternativeName>
    <alternativeName>
        <fullName evidence="4">tRNA pseudouridylate synthase D</fullName>
    </alternativeName>
    <alternativeName>
        <fullName evidence="4">tRNA-uridine isomerase D</fullName>
    </alternativeName>
</protein>
<feature type="domain" description="TRUD" evidence="5">
    <location>
        <begin position="157"/>
        <end position="305"/>
    </location>
</feature>
<dbReference type="Pfam" id="PF01142">
    <property type="entry name" value="TruD"/>
    <property type="match status" value="2"/>
</dbReference>
<comment type="function">
    <text evidence="4">Responsible for synthesis of pseudouridine from uracil-13 in transfer RNAs.</text>
</comment>
<keyword evidence="3 4" id="KW-0413">Isomerase</keyword>
<sequence length="346" mass="39019">MSSPELPDWPRAHGTPLFAARLRSSPQDFQVTEELGWEFSEDGEHDFLWVEKTSVNTEWVARQLALHADVPAKDIGYAGLKDRHAVTRQWFSVPRWNTPNWEALELEGVRVVEVKRHRRKLRRGAHRANSFRIVLRIDTPPDLDAIESRLATIQHHGVPNYFGEQRFGHNGGNLRLANEWASGKRLSHHKRGLAISTVRSFHFNESLAARVREESWNLLTIGDKANLAGSGSVFEVLDVDEELRQRCNSMDVHPTGVLAGEGSHIKPEKWQAALDKRRVEPGHRSLRLRVRNLKSEITETSITLSFSLDRGTFATAVLRELCSASTVLAPSLQGNSPSPKAPKESH</sequence>
<organism evidence="6 7">
    <name type="scientific">Congregibacter brevis</name>
    <dbReference type="NCBI Taxonomy" id="3081201"/>
    <lineage>
        <taxon>Bacteria</taxon>
        <taxon>Pseudomonadati</taxon>
        <taxon>Pseudomonadota</taxon>
        <taxon>Gammaproteobacteria</taxon>
        <taxon>Cellvibrionales</taxon>
        <taxon>Halieaceae</taxon>
        <taxon>Congregibacter</taxon>
    </lineage>
</organism>
<dbReference type="InterPro" id="IPR042214">
    <property type="entry name" value="TruD_catalytic"/>
</dbReference>
<dbReference type="SUPFAM" id="SSF55120">
    <property type="entry name" value="Pseudouridine synthase"/>
    <property type="match status" value="1"/>
</dbReference>
<accession>A0ABZ0ID01</accession>
<dbReference type="Gene3D" id="3.30.2350.20">
    <property type="entry name" value="TruD, catalytic domain"/>
    <property type="match status" value="1"/>
</dbReference>
<dbReference type="InterPro" id="IPR020103">
    <property type="entry name" value="PsdUridine_synth_cat_dom_sf"/>
</dbReference>
<dbReference type="PROSITE" id="PS01268">
    <property type="entry name" value="UPF0024"/>
    <property type="match status" value="1"/>
</dbReference>
<gene>
    <name evidence="4" type="primary">truD</name>
    <name evidence="6" type="ORF">R0137_00080</name>
</gene>
<dbReference type="InterPro" id="IPR011760">
    <property type="entry name" value="PsdUridine_synth_TruD_insert"/>
</dbReference>
<name>A0ABZ0ID01_9GAMM</name>
<comment type="catalytic activity">
    <reaction evidence="4">
        <text>uridine(13) in tRNA = pseudouridine(13) in tRNA</text>
        <dbReference type="Rhea" id="RHEA:42540"/>
        <dbReference type="Rhea" id="RHEA-COMP:10105"/>
        <dbReference type="Rhea" id="RHEA-COMP:10106"/>
        <dbReference type="ChEBI" id="CHEBI:65314"/>
        <dbReference type="ChEBI" id="CHEBI:65315"/>
        <dbReference type="EC" id="5.4.99.27"/>
    </reaction>
</comment>
<evidence type="ECO:0000256" key="3">
    <source>
        <dbReference type="ARBA" id="ARBA00023235"/>
    </source>
</evidence>
<dbReference type="InterPro" id="IPR020119">
    <property type="entry name" value="PsdUridine_synth_TruD_CS"/>
</dbReference>
<keyword evidence="2 4" id="KW-0819">tRNA processing</keyword>
<dbReference type="InterPro" id="IPR043165">
    <property type="entry name" value="TruD_insert_sf"/>
</dbReference>
<feature type="active site" description="Nucleophile" evidence="4">
    <location>
        <position position="82"/>
    </location>
</feature>
<dbReference type="PANTHER" id="PTHR47811">
    <property type="entry name" value="TRNA PSEUDOURIDINE SYNTHASE D"/>
    <property type="match status" value="1"/>
</dbReference>
<evidence type="ECO:0000259" key="5">
    <source>
        <dbReference type="PROSITE" id="PS50984"/>
    </source>
</evidence>
<dbReference type="InterPro" id="IPR001656">
    <property type="entry name" value="PsdUridine_synth_TruD"/>
</dbReference>
<dbReference type="EC" id="5.4.99.27" evidence="4"/>
<comment type="similarity">
    <text evidence="1 4">Belongs to the pseudouridine synthase TruD family.</text>
</comment>
<dbReference type="InterPro" id="IPR050170">
    <property type="entry name" value="TruD_pseudoU_synthase"/>
</dbReference>